<feature type="transmembrane region" description="Helical" evidence="1">
    <location>
        <begin position="59"/>
        <end position="82"/>
    </location>
</feature>
<dbReference type="EMBL" id="JH600068">
    <property type="protein sequence ID" value="EIG55154.1"/>
    <property type="molecule type" value="Genomic_DNA"/>
</dbReference>
<name>I2Q5U8_9BACT</name>
<feature type="transmembrane region" description="Helical" evidence="1">
    <location>
        <begin position="219"/>
        <end position="244"/>
    </location>
</feature>
<feature type="transmembrane region" description="Helical" evidence="1">
    <location>
        <begin position="172"/>
        <end position="198"/>
    </location>
</feature>
<feature type="transmembrane region" description="Helical" evidence="1">
    <location>
        <begin position="250"/>
        <end position="271"/>
    </location>
</feature>
<organism evidence="2">
    <name type="scientific">Desulfovibrio sp. U5L</name>
    <dbReference type="NCBI Taxonomy" id="596152"/>
    <lineage>
        <taxon>Bacteria</taxon>
        <taxon>Pseudomonadati</taxon>
        <taxon>Thermodesulfobacteriota</taxon>
        <taxon>Desulfovibrionia</taxon>
        <taxon>Desulfovibrionales</taxon>
        <taxon>Desulfovibrionaceae</taxon>
        <taxon>Desulfovibrio</taxon>
    </lineage>
</organism>
<protein>
    <submittedName>
        <fullName evidence="2">Uncharacterized protein</fullName>
    </submittedName>
</protein>
<keyword evidence="1" id="KW-0472">Membrane</keyword>
<feature type="transmembrane region" description="Helical" evidence="1">
    <location>
        <begin position="283"/>
        <end position="307"/>
    </location>
</feature>
<feature type="transmembrane region" description="Helical" evidence="1">
    <location>
        <begin position="128"/>
        <end position="152"/>
    </location>
</feature>
<feature type="transmembrane region" description="Helical" evidence="1">
    <location>
        <begin position="12"/>
        <end position="39"/>
    </location>
</feature>
<reference evidence="2" key="1">
    <citation type="submission" date="2011-11" db="EMBL/GenBank/DDBJ databases">
        <title>Improved High-Quality Draft sequence of Desulfovibrio sp. U5L.</title>
        <authorList>
            <consortium name="US DOE Joint Genome Institute"/>
            <person name="Lucas S."/>
            <person name="Han J."/>
            <person name="Lapidus A."/>
            <person name="Cheng J.-F."/>
            <person name="Goodwin L."/>
            <person name="Pitluck S."/>
            <person name="Peters L."/>
            <person name="Ovchinnikova G."/>
            <person name="Held B."/>
            <person name="Detter J.C."/>
            <person name="Han C."/>
            <person name="Tapia R."/>
            <person name="Land M."/>
            <person name="Hauser L."/>
            <person name="Kyrpides N."/>
            <person name="Ivanova N."/>
            <person name="Pagani I."/>
            <person name="Gabster J."/>
            <person name="Walker C."/>
            <person name="Stolyar S."/>
            <person name="Stahl D."/>
            <person name="Arkin A."/>
            <person name="Dehal P."/>
            <person name="Hazen T."/>
            <person name="Woyke T."/>
        </authorList>
    </citation>
    <scope>NUCLEOTIDE SEQUENCE [LARGE SCALE GENOMIC DNA]</scope>
    <source>
        <strain evidence="2">U5L</strain>
    </source>
</reference>
<evidence type="ECO:0000313" key="2">
    <source>
        <dbReference type="EMBL" id="EIG55154.1"/>
    </source>
</evidence>
<gene>
    <name evidence="2" type="ORF">DesU5LDRAFT_3533</name>
</gene>
<dbReference type="OrthoDB" id="5471546at2"/>
<accession>I2Q5U8</accession>
<sequence length="316" mass="33248">MPEAIRVAVFWAAMVLVAAHLGLALAAAAIPCITSLVGLRQTKRLKIFIDKFGQQASTFALLGGLWVFVVLCAVLIALRFLLPATAPYFLGLPLPLAGLAGPILAGGAAFLAYRGLWQRLKAKKIQHAVVGLSASLLLWLAFYAALAATRPLQVGLPPDTGPAFLLPPADSLFWRLLAEGLLLSLGLAGVFTGAWLVWRRDKDDFGRDYYNFTMRLTARAGFAALLASVGAMAWLGLGLLPVVGELSSRLTVAVGLYGTGMLLALVCLGVVMPKENALRHKVMLAAAFLATLVALTGLCAGLAAIFAPGLLPPTLP</sequence>
<dbReference type="eggNOG" id="ENOG50349RW">
    <property type="taxonomic scope" value="Bacteria"/>
</dbReference>
<dbReference type="HOGENOM" id="CLU_058788_0_0_7"/>
<dbReference type="AlphaFoldDB" id="I2Q5U8"/>
<keyword evidence="1" id="KW-1133">Transmembrane helix</keyword>
<keyword evidence="1" id="KW-0812">Transmembrane</keyword>
<feature type="transmembrane region" description="Helical" evidence="1">
    <location>
        <begin position="94"/>
        <end position="116"/>
    </location>
</feature>
<evidence type="ECO:0000256" key="1">
    <source>
        <dbReference type="SAM" id="Phobius"/>
    </source>
</evidence>
<proteinExistence type="predicted"/>